<dbReference type="EMBL" id="GG666537">
    <property type="protein sequence ID" value="EEN57967.1"/>
    <property type="molecule type" value="Genomic_DNA"/>
</dbReference>
<reference evidence="1" key="1">
    <citation type="journal article" date="2008" name="Nature">
        <title>The amphioxus genome and the evolution of the chordate karyotype.</title>
        <authorList>
            <consortium name="US DOE Joint Genome Institute (JGI-PGF)"/>
            <person name="Putnam N.H."/>
            <person name="Butts T."/>
            <person name="Ferrier D.E.K."/>
            <person name="Furlong R.F."/>
            <person name="Hellsten U."/>
            <person name="Kawashima T."/>
            <person name="Robinson-Rechavi M."/>
            <person name="Shoguchi E."/>
            <person name="Terry A."/>
            <person name="Yu J.-K."/>
            <person name="Benito-Gutierrez E.L."/>
            <person name="Dubchak I."/>
            <person name="Garcia-Fernandez J."/>
            <person name="Gibson-Brown J.J."/>
            <person name="Grigoriev I.V."/>
            <person name="Horton A.C."/>
            <person name="de Jong P.J."/>
            <person name="Jurka J."/>
            <person name="Kapitonov V.V."/>
            <person name="Kohara Y."/>
            <person name="Kuroki Y."/>
            <person name="Lindquist E."/>
            <person name="Lucas S."/>
            <person name="Osoegawa K."/>
            <person name="Pennacchio L.A."/>
            <person name="Salamov A.A."/>
            <person name="Satou Y."/>
            <person name="Sauka-Spengler T."/>
            <person name="Schmutz J."/>
            <person name="Shin-I T."/>
            <person name="Toyoda A."/>
            <person name="Bronner-Fraser M."/>
            <person name="Fujiyama A."/>
            <person name="Holland L.Z."/>
            <person name="Holland P.W.H."/>
            <person name="Satoh N."/>
            <person name="Rokhsar D.S."/>
        </authorList>
    </citation>
    <scope>NUCLEOTIDE SEQUENCE [LARGE SCALE GENOMIC DNA]</scope>
    <source>
        <strain evidence="1">S238N-H82</strain>
        <tissue evidence="1">Testes</tissue>
    </source>
</reference>
<gene>
    <name evidence="1" type="ORF">BRAFLDRAFT_86439</name>
</gene>
<protein>
    <submittedName>
        <fullName evidence="1">Uncharacterized protein</fullName>
    </submittedName>
</protein>
<proteinExistence type="predicted"/>
<evidence type="ECO:0000313" key="1">
    <source>
        <dbReference type="EMBL" id="EEN57967.1"/>
    </source>
</evidence>
<name>C3YP76_BRAFL</name>
<dbReference type="InParanoid" id="C3YP76"/>
<dbReference type="AlphaFoldDB" id="C3YP76"/>
<sequence>MTAQVHAEVKGSSPDWLRGWPGKLPWQIIFPIIASEVSLVETSDVPWSVKNVGMRPHFILPPGRSVQTVGMRPHLRLTPDRYVQNVGMRPHLRLTPGRISPVPTKSRAWPGFYPGVSRARLGPAEGFVAFVFTKTGSGYLLWAPRLHIKAPPRVGGQAGNMEQDSATWREYRTATWTWAEYGHVAFQECSHF</sequence>
<accession>C3YP76</accession>
<organism>
    <name type="scientific">Branchiostoma floridae</name>
    <name type="common">Florida lancelet</name>
    <name type="synonym">Amphioxus</name>
    <dbReference type="NCBI Taxonomy" id="7739"/>
    <lineage>
        <taxon>Eukaryota</taxon>
        <taxon>Metazoa</taxon>
        <taxon>Chordata</taxon>
        <taxon>Cephalochordata</taxon>
        <taxon>Leptocardii</taxon>
        <taxon>Amphioxiformes</taxon>
        <taxon>Branchiostomatidae</taxon>
        <taxon>Branchiostoma</taxon>
    </lineage>
</organism>